<dbReference type="InParanoid" id="A0A1X7VGY6"/>
<proteinExistence type="predicted"/>
<name>A0A1X7VGY6_AMPQE</name>
<organism evidence="2">
    <name type="scientific">Amphimedon queenslandica</name>
    <name type="common">Sponge</name>
    <dbReference type="NCBI Taxonomy" id="400682"/>
    <lineage>
        <taxon>Eukaryota</taxon>
        <taxon>Metazoa</taxon>
        <taxon>Porifera</taxon>
        <taxon>Demospongiae</taxon>
        <taxon>Heteroscleromorpha</taxon>
        <taxon>Haplosclerida</taxon>
        <taxon>Niphatidae</taxon>
        <taxon>Amphimedon</taxon>
    </lineage>
</organism>
<dbReference type="EnsemblMetazoa" id="Aqu2.1.39570_001">
    <property type="protein sequence ID" value="Aqu2.1.39570_001"/>
    <property type="gene ID" value="Aqu2.1.39570"/>
</dbReference>
<feature type="compositionally biased region" description="Basic and acidic residues" evidence="1">
    <location>
        <begin position="23"/>
        <end position="42"/>
    </location>
</feature>
<accession>A0A1X7VGY6</accession>
<feature type="compositionally biased region" description="Basic and acidic residues" evidence="1">
    <location>
        <begin position="80"/>
        <end position="94"/>
    </location>
</feature>
<dbReference type="AlphaFoldDB" id="A0A1X7VGY6"/>
<reference evidence="2" key="1">
    <citation type="submission" date="2017-05" db="UniProtKB">
        <authorList>
            <consortium name="EnsemblMetazoa"/>
        </authorList>
    </citation>
    <scope>IDENTIFICATION</scope>
</reference>
<feature type="region of interest" description="Disordered" evidence="1">
    <location>
        <begin position="23"/>
        <end position="115"/>
    </location>
</feature>
<evidence type="ECO:0000313" key="2">
    <source>
        <dbReference type="EnsemblMetazoa" id="Aqu2.1.39570_001"/>
    </source>
</evidence>
<feature type="compositionally biased region" description="Basic and acidic residues" evidence="1">
    <location>
        <begin position="53"/>
        <end position="68"/>
    </location>
</feature>
<feature type="compositionally biased region" description="Acidic residues" evidence="1">
    <location>
        <begin position="69"/>
        <end position="79"/>
    </location>
</feature>
<sequence length="132" mass="15795">MAENNEEIIEVHVEDSLVEDVKEKTEKKKLDRNFTKKEDVMRKRPWRLLEPADSDKAHQEDQSAHQETEEQTDPPEEEVVEKRSVWDRLGERPQPRWRRRQKRNKSKGQSKATNGTCTYNIKCKYVIVNNKY</sequence>
<protein>
    <submittedName>
        <fullName evidence="2">Uncharacterized protein</fullName>
    </submittedName>
</protein>
<evidence type="ECO:0000256" key="1">
    <source>
        <dbReference type="SAM" id="MobiDB-lite"/>
    </source>
</evidence>
<feature type="compositionally biased region" description="Basic residues" evidence="1">
    <location>
        <begin position="95"/>
        <end position="108"/>
    </location>
</feature>